<sequence>MKKDRKLCDIRCIKVEIILNQDAEQVEHVHDYCDPKGDLDCLKGHPHKKRANDRNHAVAAAAAGEDGHQGNGARVDWEQRALDKFHMIVFILGLKEVLDHVEAKLDEADWDESTSTINKVFAMALNEKAQVSQMKTKKLTTHRRTEMASAASVRKTHACYVRGKVRNTWPTSALTKRQMRLHNLGTEVTATIATATEATT</sequence>
<dbReference type="AlphaFoldDB" id="A0A165ATT7"/>
<name>A0A165ATT7_9APHY</name>
<dbReference type="EMBL" id="KV427741">
    <property type="protein sequence ID" value="KZS99650.1"/>
    <property type="molecule type" value="Genomic_DNA"/>
</dbReference>
<dbReference type="Proteomes" id="UP000076871">
    <property type="component" value="Unassembled WGS sequence"/>
</dbReference>
<evidence type="ECO:0000313" key="2">
    <source>
        <dbReference type="Proteomes" id="UP000076871"/>
    </source>
</evidence>
<gene>
    <name evidence="1" type="ORF">LAESUDRAFT_718552</name>
</gene>
<accession>A0A165ATT7</accession>
<reference evidence="1 2" key="1">
    <citation type="journal article" date="2016" name="Mol. Biol. Evol.">
        <title>Comparative Genomics of Early-Diverging Mushroom-Forming Fungi Provides Insights into the Origins of Lignocellulose Decay Capabilities.</title>
        <authorList>
            <person name="Nagy L.G."/>
            <person name="Riley R."/>
            <person name="Tritt A."/>
            <person name="Adam C."/>
            <person name="Daum C."/>
            <person name="Floudas D."/>
            <person name="Sun H."/>
            <person name="Yadav J.S."/>
            <person name="Pangilinan J."/>
            <person name="Larsson K.H."/>
            <person name="Matsuura K."/>
            <person name="Barry K."/>
            <person name="Labutti K."/>
            <person name="Kuo R."/>
            <person name="Ohm R.A."/>
            <person name="Bhattacharya S.S."/>
            <person name="Shirouzu T."/>
            <person name="Yoshinaga Y."/>
            <person name="Martin F.M."/>
            <person name="Grigoriev I.V."/>
            <person name="Hibbett D.S."/>
        </authorList>
    </citation>
    <scope>NUCLEOTIDE SEQUENCE [LARGE SCALE GENOMIC DNA]</scope>
    <source>
        <strain evidence="1 2">93-53</strain>
    </source>
</reference>
<dbReference type="RefSeq" id="XP_040757391.1">
    <property type="nucleotide sequence ID" value="XM_040907449.1"/>
</dbReference>
<protein>
    <submittedName>
        <fullName evidence="1">Uncharacterized protein</fullName>
    </submittedName>
</protein>
<organism evidence="1 2">
    <name type="scientific">Laetiporus sulphureus 93-53</name>
    <dbReference type="NCBI Taxonomy" id="1314785"/>
    <lineage>
        <taxon>Eukaryota</taxon>
        <taxon>Fungi</taxon>
        <taxon>Dikarya</taxon>
        <taxon>Basidiomycota</taxon>
        <taxon>Agaricomycotina</taxon>
        <taxon>Agaricomycetes</taxon>
        <taxon>Polyporales</taxon>
        <taxon>Laetiporus</taxon>
    </lineage>
</organism>
<dbReference type="GeneID" id="63824478"/>
<dbReference type="InParanoid" id="A0A165ATT7"/>
<evidence type="ECO:0000313" key="1">
    <source>
        <dbReference type="EMBL" id="KZS99650.1"/>
    </source>
</evidence>
<keyword evidence="2" id="KW-1185">Reference proteome</keyword>
<proteinExistence type="predicted"/>